<dbReference type="Gramene" id="CDY67727">
    <property type="protein sequence ID" value="CDY67727"/>
    <property type="gene ID" value="GSBRNA2T00066091001"/>
</dbReference>
<keyword evidence="3" id="KW-1185">Reference proteome</keyword>
<dbReference type="AlphaFoldDB" id="A0A078JQQ1"/>
<evidence type="ECO:0000313" key="1">
    <source>
        <dbReference type="EMBL" id="CAF2096374.1"/>
    </source>
</evidence>
<dbReference type="InterPro" id="IPR036047">
    <property type="entry name" value="F-box-like_dom_sf"/>
</dbReference>
<evidence type="ECO:0000313" key="3">
    <source>
        <dbReference type="Proteomes" id="UP000028999"/>
    </source>
</evidence>
<gene>
    <name evidence="2" type="primary">BnaCnng56100D</name>
    <name evidence="1" type="ORF">DARMORV10_A05P14140.1</name>
    <name evidence="2" type="ORF">GSBRNA2T00066091001</name>
</gene>
<dbReference type="SUPFAM" id="SSF81383">
    <property type="entry name" value="F-box domain"/>
    <property type="match status" value="1"/>
</dbReference>
<accession>A0A078JQQ1</accession>
<reference evidence="2 3" key="1">
    <citation type="journal article" date="2014" name="Science">
        <title>Plant genetics. Early allopolyploid evolution in the post-Neolithic Brassica napus oilseed genome.</title>
        <authorList>
            <person name="Chalhoub B."/>
            <person name="Denoeud F."/>
            <person name="Liu S."/>
            <person name="Parkin I.A."/>
            <person name="Tang H."/>
            <person name="Wang X."/>
            <person name="Chiquet J."/>
            <person name="Belcram H."/>
            <person name="Tong C."/>
            <person name="Samans B."/>
            <person name="Correa M."/>
            <person name="Da Silva C."/>
            <person name="Just J."/>
            <person name="Falentin C."/>
            <person name="Koh C.S."/>
            <person name="Le Clainche I."/>
            <person name="Bernard M."/>
            <person name="Bento P."/>
            <person name="Noel B."/>
            <person name="Labadie K."/>
            <person name="Alberti A."/>
            <person name="Charles M."/>
            <person name="Arnaud D."/>
            <person name="Guo H."/>
            <person name="Daviaud C."/>
            <person name="Alamery S."/>
            <person name="Jabbari K."/>
            <person name="Zhao M."/>
            <person name="Edger P.P."/>
            <person name="Chelaifa H."/>
            <person name="Tack D."/>
            <person name="Lassalle G."/>
            <person name="Mestiri I."/>
            <person name="Schnel N."/>
            <person name="Le Paslier M.C."/>
            <person name="Fan G."/>
            <person name="Renault V."/>
            <person name="Bayer P.E."/>
            <person name="Golicz A.A."/>
            <person name="Manoli S."/>
            <person name="Lee T.H."/>
            <person name="Thi V.H."/>
            <person name="Chalabi S."/>
            <person name="Hu Q."/>
            <person name="Fan C."/>
            <person name="Tollenaere R."/>
            <person name="Lu Y."/>
            <person name="Battail C."/>
            <person name="Shen J."/>
            <person name="Sidebottom C.H."/>
            <person name="Wang X."/>
            <person name="Canaguier A."/>
            <person name="Chauveau A."/>
            <person name="Berard A."/>
            <person name="Deniot G."/>
            <person name="Guan M."/>
            <person name="Liu Z."/>
            <person name="Sun F."/>
            <person name="Lim Y.P."/>
            <person name="Lyons E."/>
            <person name="Town C.D."/>
            <person name="Bancroft I."/>
            <person name="Wang X."/>
            <person name="Meng J."/>
            <person name="Ma J."/>
            <person name="Pires J.C."/>
            <person name="King G.J."/>
            <person name="Brunel D."/>
            <person name="Delourme R."/>
            <person name="Renard M."/>
            <person name="Aury J.M."/>
            <person name="Adams K.L."/>
            <person name="Batley J."/>
            <person name="Snowdon R.J."/>
            <person name="Tost J."/>
            <person name="Edwards D."/>
            <person name="Zhou Y."/>
            <person name="Hua W."/>
            <person name="Sharpe A.G."/>
            <person name="Paterson A.H."/>
            <person name="Guan C."/>
            <person name="Wincker P."/>
        </authorList>
    </citation>
    <scope>NUCLEOTIDE SEQUENCE [LARGE SCALE GENOMIC DNA]</scope>
    <source>
        <strain evidence="3">cv. Darmor-bzh</strain>
    </source>
</reference>
<proteinExistence type="predicted"/>
<dbReference type="EMBL" id="LK036448">
    <property type="protein sequence ID" value="CDY67727.1"/>
    <property type="molecule type" value="Genomic_DNA"/>
</dbReference>
<name>A0A078JQQ1_BRANA</name>
<organism evidence="2 3">
    <name type="scientific">Brassica napus</name>
    <name type="common">Rape</name>
    <dbReference type="NCBI Taxonomy" id="3708"/>
    <lineage>
        <taxon>Eukaryota</taxon>
        <taxon>Viridiplantae</taxon>
        <taxon>Streptophyta</taxon>
        <taxon>Embryophyta</taxon>
        <taxon>Tracheophyta</taxon>
        <taxon>Spermatophyta</taxon>
        <taxon>Magnoliopsida</taxon>
        <taxon>eudicotyledons</taxon>
        <taxon>Gunneridae</taxon>
        <taxon>Pentapetalae</taxon>
        <taxon>rosids</taxon>
        <taxon>malvids</taxon>
        <taxon>Brassicales</taxon>
        <taxon>Brassicaceae</taxon>
        <taxon>Brassiceae</taxon>
        <taxon>Brassica</taxon>
    </lineage>
</organism>
<reference evidence="1" key="3">
    <citation type="submission" date="2021-01" db="EMBL/GenBank/DDBJ databases">
        <authorList>
            <consortium name="Genoscope - CEA"/>
            <person name="William W."/>
        </authorList>
    </citation>
    <scope>NUCLEOTIDE SEQUENCE</scope>
</reference>
<dbReference type="Proteomes" id="UP000028999">
    <property type="component" value="Unassembled WGS sequence"/>
</dbReference>
<reference evidence="2" key="2">
    <citation type="submission" date="2014-06" db="EMBL/GenBank/DDBJ databases">
        <authorList>
            <person name="Genoscope - CEA"/>
        </authorList>
    </citation>
    <scope>NUCLEOTIDE SEQUENCE</scope>
</reference>
<protein>
    <submittedName>
        <fullName evidence="1">(rape) hypothetical protein</fullName>
    </submittedName>
    <submittedName>
        <fullName evidence="2">BnaCnng56100D protein</fullName>
    </submittedName>
</protein>
<evidence type="ECO:0000313" key="2">
    <source>
        <dbReference type="EMBL" id="CDY67727.1"/>
    </source>
</evidence>
<dbReference type="PaxDb" id="3708-A0A078JQQ1"/>
<dbReference type="Proteomes" id="UP001295469">
    <property type="component" value="Chromosome A05"/>
</dbReference>
<dbReference type="EMBL" id="HG994359">
    <property type="protein sequence ID" value="CAF2096374.1"/>
    <property type="molecule type" value="Genomic_DNA"/>
</dbReference>
<sequence length="92" mass="10536">MKSRRRNVPEDPQTIRRRSSRLSADELLSKMPTDLVIEIFSRLPLKSIAISESPNGLESITRVEFQGMRPFRKGWGSGVFTLLNHVEDVKLI</sequence>